<evidence type="ECO:0000256" key="1">
    <source>
        <dbReference type="ARBA" id="ARBA00022729"/>
    </source>
</evidence>
<keyword evidence="4" id="KW-1185">Reference proteome</keyword>
<dbReference type="InterPro" id="IPR050955">
    <property type="entry name" value="Plant_Biomass_Hydrol_Est"/>
</dbReference>
<dbReference type="InterPro" id="IPR029058">
    <property type="entry name" value="AB_hydrolase_fold"/>
</dbReference>
<organism evidence="3 4">
    <name type="scientific">Balneatrix alpica</name>
    <dbReference type="NCBI Taxonomy" id="75684"/>
    <lineage>
        <taxon>Bacteria</taxon>
        <taxon>Pseudomonadati</taxon>
        <taxon>Pseudomonadota</taxon>
        <taxon>Gammaproteobacteria</taxon>
        <taxon>Oceanospirillales</taxon>
        <taxon>Balneatrichaceae</taxon>
        <taxon>Balneatrix</taxon>
    </lineage>
</organism>
<gene>
    <name evidence="3" type="ORF">ACFFLH_05555</name>
</gene>
<evidence type="ECO:0000256" key="2">
    <source>
        <dbReference type="ARBA" id="ARBA00022801"/>
    </source>
</evidence>
<evidence type="ECO:0000313" key="4">
    <source>
        <dbReference type="Proteomes" id="UP001589628"/>
    </source>
</evidence>
<dbReference type="SUPFAM" id="SSF53474">
    <property type="entry name" value="alpha/beta-Hydrolases"/>
    <property type="match status" value="1"/>
</dbReference>
<dbReference type="Gene3D" id="3.40.50.1820">
    <property type="entry name" value="alpha/beta hydrolase"/>
    <property type="match status" value="1"/>
</dbReference>
<dbReference type="PANTHER" id="PTHR43037:SF5">
    <property type="entry name" value="FERULOYL ESTERASE"/>
    <property type="match status" value="1"/>
</dbReference>
<evidence type="ECO:0000313" key="3">
    <source>
        <dbReference type="EMBL" id="MFB9885869.1"/>
    </source>
</evidence>
<dbReference type="PANTHER" id="PTHR43037">
    <property type="entry name" value="UNNAMED PRODUCT-RELATED"/>
    <property type="match status" value="1"/>
</dbReference>
<dbReference type="EMBL" id="JBHLZN010000001">
    <property type="protein sequence ID" value="MFB9885869.1"/>
    <property type="molecule type" value="Genomic_DNA"/>
</dbReference>
<keyword evidence="1" id="KW-0732">Signal</keyword>
<reference evidence="3 4" key="1">
    <citation type="submission" date="2024-09" db="EMBL/GenBank/DDBJ databases">
        <authorList>
            <person name="Sun Q."/>
            <person name="Mori K."/>
        </authorList>
    </citation>
    <scope>NUCLEOTIDE SEQUENCE [LARGE SCALE GENOMIC DNA]</scope>
    <source>
        <strain evidence="3 4">ATCC 51285</strain>
    </source>
</reference>
<evidence type="ECO:0008006" key="5">
    <source>
        <dbReference type="Google" id="ProtNLM"/>
    </source>
</evidence>
<keyword evidence="2" id="KW-0378">Hydrolase</keyword>
<protein>
    <recommendedName>
        <fullName evidence="5">Alpha/beta hydrolase</fullName>
    </recommendedName>
</protein>
<proteinExistence type="predicted"/>
<sequence length="282" mass="32104">MPITQLVANDVRYQEGAVPFTALQRDPRFSYCLYVPPGLPRGRPARVLIAVHGTERRAESYREAFIDLAQRWQLIVLAPLFPCGIAGRYDHSSYKFIRYEGIEYDQILWQMLAQVAEDYPILQDQLLMFGFSGGGHFAHRMLWLHPQRFAAVAIGAPGVITLPEPTLSWWRGVADMHSLFARQWQPEQVARVRILLIAGADDFETDEIAITPDSPLWREDLQQLGSTRVARLQELAASLQRQSIPFELQWLPGVGHDARPLAPAVNHFFHQYLQSCQVSDSD</sequence>
<dbReference type="RefSeq" id="WP_051527847.1">
    <property type="nucleotide sequence ID" value="NZ_JBHLZN010000001.1"/>
</dbReference>
<dbReference type="Proteomes" id="UP001589628">
    <property type="component" value="Unassembled WGS sequence"/>
</dbReference>
<accession>A0ABV5ZCN3</accession>
<comment type="caution">
    <text evidence="3">The sequence shown here is derived from an EMBL/GenBank/DDBJ whole genome shotgun (WGS) entry which is preliminary data.</text>
</comment>
<name>A0ABV5ZCN3_9GAMM</name>